<protein>
    <submittedName>
        <fullName evidence="3">Uncharacterized protein</fullName>
    </submittedName>
</protein>
<evidence type="ECO:0000256" key="2">
    <source>
        <dbReference type="SAM" id="Phobius"/>
    </source>
</evidence>
<dbReference type="EMBL" id="CM000950">
    <property type="protein sequence ID" value="EFH31879.1"/>
    <property type="molecule type" value="Genomic_DNA"/>
</dbReference>
<feature type="transmembrane region" description="Helical" evidence="2">
    <location>
        <begin position="143"/>
        <end position="162"/>
    </location>
</feature>
<organism evidence="3 4">
    <name type="scientific">Streptomyces pristinaespiralis (strain ATCC 25486 / DSM 40338 / CBS 914.69 / JCM 4507 / KCC S-0507 / NBRC 13074 / NRRL 2958 / 5647)</name>
    <dbReference type="NCBI Taxonomy" id="457429"/>
    <lineage>
        <taxon>Bacteria</taxon>
        <taxon>Bacillati</taxon>
        <taxon>Actinomycetota</taxon>
        <taxon>Actinomycetes</taxon>
        <taxon>Kitasatosporales</taxon>
        <taxon>Streptomycetaceae</taxon>
        <taxon>Streptomyces</taxon>
    </lineage>
</organism>
<sequence>MPTPSAPDHTPVTTPNDHHPQRSPIRHTNPHPPREPSHTTAHNNQPAHGRNHTYTVKQHQFTTPDALLVSMGFEPVPDSRRADGDHTLVFVTASSMAAVNMGVYYVLASLADWKPFFRWTVPFRLLTCTVFVLAVIGGRAPSGFLGVGLWEGLGAVATGLALRFERGRGAPRQDPLPLGAPQ</sequence>
<evidence type="ECO:0000313" key="3">
    <source>
        <dbReference type="EMBL" id="EFH31879.1"/>
    </source>
</evidence>
<feature type="transmembrane region" description="Helical" evidence="2">
    <location>
        <begin position="119"/>
        <end position="137"/>
    </location>
</feature>
<dbReference type="Proteomes" id="UP000002805">
    <property type="component" value="Chromosome"/>
</dbReference>
<dbReference type="eggNOG" id="ENOG50340YC">
    <property type="taxonomic scope" value="Bacteria"/>
</dbReference>
<keyword evidence="2" id="KW-1133">Transmembrane helix</keyword>
<proteinExistence type="predicted"/>
<evidence type="ECO:0000313" key="4">
    <source>
        <dbReference type="Proteomes" id="UP000002805"/>
    </source>
</evidence>
<dbReference type="HOGENOM" id="CLU_1481234_0_0_11"/>
<reference evidence="4" key="1">
    <citation type="submission" date="2008-02" db="EMBL/GenBank/DDBJ databases">
        <authorList>
            <consortium name="The Broad Institute Genome Sequencing Platform"/>
            <person name="Fischbach M."/>
            <person name="Ward D."/>
            <person name="Young S."/>
            <person name="Jaffe D."/>
            <person name="Gnerre S."/>
            <person name="Berlin A."/>
            <person name="Heiman D."/>
            <person name="Hepburn T."/>
            <person name="Sykes S."/>
            <person name="Alvarado L."/>
            <person name="Kodira C.D."/>
            <person name="Straight P."/>
            <person name="Clardy J."/>
            <person name="Hung D."/>
            <person name="Kolter R."/>
            <person name="Mekalanos J."/>
            <person name="Walker S."/>
            <person name="Walsh C.T."/>
            <person name="Lander E."/>
            <person name="Galagan J."/>
            <person name="Nusbaum C."/>
            <person name="Birren B."/>
        </authorList>
    </citation>
    <scope>NUCLEOTIDE SEQUENCE [LARGE SCALE GENOMIC DNA]</scope>
    <source>
        <strain evidence="4">ATCC 25486 / DSM 40338 / CBS 914.69 / JCM 4507 / NBRC 13074 / NRRL 2958 / 5647</strain>
    </source>
</reference>
<name>D6X9B6_STRE2</name>
<accession>D6X9B6</accession>
<feature type="transmembrane region" description="Helical" evidence="2">
    <location>
        <begin position="87"/>
        <end position="107"/>
    </location>
</feature>
<feature type="compositionally biased region" description="Polar residues" evidence="1">
    <location>
        <begin position="38"/>
        <end position="50"/>
    </location>
</feature>
<keyword evidence="2" id="KW-0472">Membrane</keyword>
<reference evidence="4" key="2">
    <citation type="submission" date="2009-10" db="EMBL/GenBank/DDBJ databases">
        <title>The genome sequence of Streptomyces pristinaespiralis strain ATCC 25486.</title>
        <authorList>
            <consortium name="The Broad Institute Genome Sequencing Platform"/>
            <consortium name="Broad Institute Microbial Sequencing Center"/>
            <person name="Fischbach M."/>
            <person name="Godfrey P."/>
            <person name="Ward D."/>
            <person name="Young S."/>
            <person name="Zeng Q."/>
            <person name="Koehrsen M."/>
            <person name="Alvarado L."/>
            <person name="Berlin A.M."/>
            <person name="Bochicchio J."/>
            <person name="Borenstein D."/>
            <person name="Chapman S.B."/>
            <person name="Chen Z."/>
            <person name="Engels R."/>
            <person name="Freedman E."/>
            <person name="Gellesch M."/>
            <person name="Goldberg J."/>
            <person name="Griggs A."/>
            <person name="Gujja S."/>
            <person name="Heilman E.R."/>
            <person name="Heiman D.I."/>
            <person name="Hepburn T.A."/>
            <person name="Howarth C."/>
            <person name="Jen D."/>
            <person name="Larson L."/>
            <person name="Lewis B."/>
            <person name="Mehta T."/>
            <person name="Park D."/>
            <person name="Pearson M."/>
            <person name="Richards J."/>
            <person name="Roberts A."/>
            <person name="Saif S."/>
            <person name="Shea T.D."/>
            <person name="Shenoy N."/>
            <person name="Sisk P."/>
            <person name="Stolte C."/>
            <person name="Sykes S.N."/>
            <person name="Thomson T."/>
            <person name="Walk T."/>
            <person name="White J."/>
            <person name="Yandava C."/>
            <person name="Straight P."/>
            <person name="Clardy J."/>
            <person name="Hung D."/>
            <person name="Kolter R."/>
            <person name="Mekalanos J."/>
            <person name="Walker S."/>
            <person name="Walsh C.T."/>
            <person name="Wieland-Brown L.C."/>
            <person name="Haas B."/>
            <person name="Nusbaum C."/>
            <person name="Birren B."/>
        </authorList>
    </citation>
    <scope>NUCLEOTIDE SEQUENCE [LARGE SCALE GENOMIC DNA]</scope>
    <source>
        <strain evidence="4">ATCC 25486 / DSM 40338 / CBS 914.69 / JCM 4507 / NBRC 13074 / NRRL 2958 / 5647</strain>
    </source>
</reference>
<keyword evidence="4" id="KW-1185">Reference proteome</keyword>
<gene>
    <name evidence="3" type="ORF">SSDG_07136</name>
</gene>
<feature type="region of interest" description="Disordered" evidence="1">
    <location>
        <begin position="1"/>
        <end position="50"/>
    </location>
</feature>
<keyword evidence="2" id="KW-0812">Transmembrane</keyword>
<evidence type="ECO:0000256" key="1">
    <source>
        <dbReference type="SAM" id="MobiDB-lite"/>
    </source>
</evidence>
<dbReference type="AlphaFoldDB" id="D6X9B6"/>